<evidence type="ECO:0000256" key="1">
    <source>
        <dbReference type="ARBA" id="ARBA00023211"/>
    </source>
</evidence>
<feature type="region of interest" description="Disordered" evidence="2">
    <location>
        <begin position="1"/>
        <end position="108"/>
    </location>
</feature>
<dbReference type="PANTHER" id="PTHR10277">
    <property type="entry name" value="HOMOCITRATE SYNTHASE-RELATED"/>
    <property type="match status" value="1"/>
</dbReference>
<dbReference type="eggNOG" id="COG0119">
    <property type="taxonomic scope" value="Bacteria"/>
</dbReference>
<reference evidence="4 5" key="1">
    <citation type="submission" date="2007-08" db="EMBL/GenBank/DDBJ databases">
        <title>Complete sequence of Roseiflexus castenholzii DSM 13941.</title>
        <authorList>
            <consortium name="US DOE Joint Genome Institute"/>
            <person name="Copeland A."/>
            <person name="Lucas S."/>
            <person name="Lapidus A."/>
            <person name="Barry K."/>
            <person name="Glavina del Rio T."/>
            <person name="Dalin E."/>
            <person name="Tice H."/>
            <person name="Pitluck S."/>
            <person name="Thompson L.S."/>
            <person name="Brettin T."/>
            <person name="Bruce D."/>
            <person name="Detter J.C."/>
            <person name="Han C."/>
            <person name="Tapia R."/>
            <person name="Schmutz J."/>
            <person name="Larimer F."/>
            <person name="Land M."/>
            <person name="Hauser L."/>
            <person name="Kyrpides N."/>
            <person name="Mikhailova N."/>
            <person name="Bryant D.A."/>
            <person name="Hanada S."/>
            <person name="Tsukatani Y."/>
            <person name="Richardson P."/>
        </authorList>
    </citation>
    <scope>NUCLEOTIDE SEQUENCE [LARGE SCALE GENOMIC DNA]</scope>
    <source>
        <strain evidence="5">DSM 13941 / HLO8</strain>
    </source>
</reference>
<dbReference type="InterPro" id="IPR000891">
    <property type="entry name" value="PYR_CT"/>
</dbReference>
<dbReference type="Proteomes" id="UP000000263">
    <property type="component" value="Chromosome"/>
</dbReference>
<dbReference type="KEGG" id="rca:Rcas_3467"/>
<keyword evidence="1" id="KW-0464">Manganese</keyword>
<evidence type="ECO:0000256" key="2">
    <source>
        <dbReference type="SAM" id="MobiDB-lite"/>
    </source>
</evidence>
<proteinExistence type="predicted"/>
<dbReference type="AlphaFoldDB" id="A7NPM1"/>
<sequence>MRGAIRPLRANLRMQGQGGRDARRNTPATREPPPHAGAGVRRRNGQQIVAREPPACGGRGTMQSPREMGMKRTPRMRGQGGGMRGAIRPLRANPRMRGQGGGMRGAIRPLRANPRMRGQGAGAARGRPAVCAWGFGPLLAQPKEGIGYPPGGGKGRTLCSGQRQVATVTWGEVWEKPPKSIGSAAEWFRRAPAHDVPPTQSISQRNMSPIPDFLHNENPAQPRYHEALELLALFDYLKAMRWGVFSIRESLQAVGECRDGTLQGFHLTVDEAWEAVRGMDSLGVGVIELPSFPANPPGQAFNRRLLERAAAHGLTTTFAAHARCVAADIRTAAETGFRRLHLYIGVSPIKQATAHANAVQLADKAFDAIHLARDLGFDCVRISTEDAYRTPLDDYCAFYERLQERLTSHGLHVDGIGIPDTVGVGTIDDLGDRIAVLRQVGIRFVFLECHIHNDIGHSDRLYVDTLLLCMRLGIMMLPDFSILGIGERNGTIGLSSLIEAIYRRLLLLYPRSMPAIRQAVREKLGVLPDGELFVNRYRDLDAFFYRILARSGFVFDRSPFSSNTEYDGSGVHADTTLRAFRLAREQGYDGQQAIDLGNSAYAGALPPYDMPLRTPVLACFGCGKSNVRFWRERERLVLRRPEDIRARIVPYADDLAEDSHHIPTDETTADELAARLIRCASVREGGINHHQAMEIIRLFYRSAEASE</sequence>
<dbReference type="SUPFAM" id="SSF51569">
    <property type="entry name" value="Aldolase"/>
    <property type="match status" value="1"/>
</dbReference>
<dbReference type="Gene3D" id="3.20.20.70">
    <property type="entry name" value="Aldolase class I"/>
    <property type="match status" value="1"/>
</dbReference>
<keyword evidence="4" id="KW-0808">Transferase</keyword>
<protein>
    <submittedName>
        <fullName evidence="4">Pyruvate carboxyltransferase</fullName>
    </submittedName>
</protein>
<dbReference type="InterPro" id="IPR050073">
    <property type="entry name" value="2-IPM_HCS-like"/>
</dbReference>
<organism evidence="4 5">
    <name type="scientific">Roseiflexus castenholzii (strain DSM 13941 / HLO8)</name>
    <dbReference type="NCBI Taxonomy" id="383372"/>
    <lineage>
        <taxon>Bacteria</taxon>
        <taxon>Bacillati</taxon>
        <taxon>Chloroflexota</taxon>
        <taxon>Chloroflexia</taxon>
        <taxon>Chloroflexales</taxon>
        <taxon>Roseiflexineae</taxon>
        <taxon>Roseiflexaceae</taxon>
        <taxon>Roseiflexus</taxon>
    </lineage>
</organism>
<accession>A7NPM1</accession>
<feature type="domain" description="Pyruvate carboxyltransferase" evidence="3">
    <location>
        <begin position="258"/>
        <end position="504"/>
    </location>
</feature>
<dbReference type="EMBL" id="CP000804">
    <property type="protein sequence ID" value="ABU59517.1"/>
    <property type="molecule type" value="Genomic_DNA"/>
</dbReference>
<gene>
    <name evidence="4" type="ordered locus">Rcas_3467</name>
</gene>
<evidence type="ECO:0000313" key="4">
    <source>
        <dbReference type="EMBL" id="ABU59517.1"/>
    </source>
</evidence>
<dbReference type="GO" id="GO:0009098">
    <property type="term" value="P:L-leucine biosynthetic process"/>
    <property type="evidence" value="ECO:0007669"/>
    <property type="project" value="TreeGrafter"/>
</dbReference>
<dbReference type="PANTHER" id="PTHR10277:SF9">
    <property type="entry name" value="2-ISOPROPYLMALATE SYNTHASE 1, CHLOROPLASTIC-RELATED"/>
    <property type="match status" value="1"/>
</dbReference>
<keyword evidence="5" id="KW-1185">Reference proteome</keyword>
<dbReference type="InterPro" id="IPR013785">
    <property type="entry name" value="Aldolase_TIM"/>
</dbReference>
<dbReference type="HOGENOM" id="CLU_024188_0_0_0"/>
<evidence type="ECO:0000259" key="3">
    <source>
        <dbReference type="Pfam" id="PF00682"/>
    </source>
</evidence>
<dbReference type="STRING" id="383372.Rcas_3467"/>
<dbReference type="Pfam" id="PF00682">
    <property type="entry name" value="HMGL-like"/>
    <property type="match status" value="1"/>
</dbReference>
<name>A7NPM1_ROSCS</name>
<dbReference type="GO" id="GO:0003852">
    <property type="term" value="F:2-isopropylmalate synthase activity"/>
    <property type="evidence" value="ECO:0007669"/>
    <property type="project" value="TreeGrafter"/>
</dbReference>
<evidence type="ECO:0000313" key="5">
    <source>
        <dbReference type="Proteomes" id="UP000000263"/>
    </source>
</evidence>
<keyword evidence="4" id="KW-0670">Pyruvate</keyword>